<feature type="region of interest" description="Disordered" evidence="1">
    <location>
        <begin position="218"/>
        <end position="240"/>
    </location>
</feature>
<feature type="region of interest" description="Disordered" evidence="1">
    <location>
        <begin position="342"/>
        <end position="362"/>
    </location>
</feature>
<sequence>MGRRPNPLILEYFQRGPKLTDNSNRYPHTCKLCGEDFPKGRIDSLTNHITKSGKCPAISETDRINACLTLHGIPNVPSVTERLPANVTTSTTADVASATDTILAQQWSALEALAEASRQVDMSEKHDRPGAGMVPVQLGTTDGTGIGNIGAAGLQGTERFELQEQFTLENPPAGYDTTDAAMTQQNLSSLLSTDFQTTTAHTADSPSHSLVALKADSGTDTVADAAPKPPSPTTEALTSKDPQHALVLPTPSVTSMDTGSAMAHLSVAEAATARLTSSLLDPQLVAEQTASALHSVHDPQSVQATPGPHNLQVGEPAPWGEMTYLTNKPQPAVARDIRTPVPAHRGGVRMDTADLSPNGRPKHARARFSAARRKEVQEVRKLGACIRCRILRKTCGKGDPCDTCCKVLSPRVWRAGCVRTRLHEQLELYSAGVQVVLAQNRYNMIKNSMQLNTGDSYIEGTLFPAADSKIMLRTFEINTHKEPTAPDQEPEMETRAIMIDCDSEDMPAKVEEYMRQVLPLLIEHEPSAMVRVILDTAVAALAETDVEDDLLRHALELWGLVDIIDRERQWHILEKRTTESTARLIRDPNERLGIDIYTVMLIQLNAAAERKANTTSRTLLNKMQRFLQDSKVKIGFRMFLTALVFLNCIEKSTWAFRAWEQQNLRGGWPLERQPETFIGQGANLASLLKLLLNCRRVLPVVSRNEETGALYTNEAAGAEFAAFYRNLNVTYETLHNRQEKAEFNPVDSRCLELTLCAQLLLGS</sequence>
<dbReference type="InterPro" id="IPR052973">
    <property type="entry name" value="Fungal_sec-metab_reg_TF"/>
</dbReference>
<protein>
    <submittedName>
        <fullName evidence="2">Uncharacterized protein</fullName>
    </submittedName>
</protein>
<accession>A0A0F4ZJ63</accession>
<name>A0A0F4ZJ63_9PEZI</name>
<evidence type="ECO:0000313" key="3">
    <source>
        <dbReference type="Proteomes" id="UP000033483"/>
    </source>
</evidence>
<reference evidence="2 3" key="1">
    <citation type="submission" date="2015-03" db="EMBL/GenBank/DDBJ databases">
        <authorList>
            <person name="Radwan O."/>
            <person name="Al-Naeli F.A."/>
            <person name="Rendon G.A."/>
            <person name="Fields C."/>
        </authorList>
    </citation>
    <scope>NUCLEOTIDE SEQUENCE [LARGE SCALE GENOMIC DNA]</scope>
    <source>
        <strain evidence="2">CR-DP1</strain>
    </source>
</reference>
<evidence type="ECO:0000313" key="2">
    <source>
        <dbReference type="EMBL" id="KKA29918.1"/>
    </source>
</evidence>
<dbReference type="PANTHER" id="PTHR35392">
    <property type="entry name" value="ZN(II)2CYS6 TRANSCRIPTION FACTOR (EUROFUNG)-RELATED-RELATED"/>
    <property type="match status" value="1"/>
</dbReference>
<dbReference type="Proteomes" id="UP000033483">
    <property type="component" value="Unassembled WGS sequence"/>
</dbReference>
<keyword evidence="3" id="KW-1185">Reference proteome</keyword>
<organism evidence="2 3">
    <name type="scientific">Thielaviopsis punctulata</name>
    <dbReference type="NCBI Taxonomy" id="72032"/>
    <lineage>
        <taxon>Eukaryota</taxon>
        <taxon>Fungi</taxon>
        <taxon>Dikarya</taxon>
        <taxon>Ascomycota</taxon>
        <taxon>Pezizomycotina</taxon>
        <taxon>Sordariomycetes</taxon>
        <taxon>Hypocreomycetidae</taxon>
        <taxon>Microascales</taxon>
        <taxon>Ceratocystidaceae</taxon>
        <taxon>Thielaviopsis</taxon>
    </lineage>
</organism>
<evidence type="ECO:0000256" key="1">
    <source>
        <dbReference type="SAM" id="MobiDB-lite"/>
    </source>
</evidence>
<dbReference type="OrthoDB" id="5417895at2759"/>
<dbReference type="AlphaFoldDB" id="A0A0F4ZJ63"/>
<dbReference type="PANTHER" id="PTHR35392:SF2">
    <property type="entry name" value="ZN(II)2CYS6 TRANSCRIPTION FACTOR (EUROFUNG)"/>
    <property type="match status" value="1"/>
</dbReference>
<proteinExistence type="predicted"/>
<comment type="caution">
    <text evidence="2">The sequence shown here is derived from an EMBL/GenBank/DDBJ whole genome shotgun (WGS) entry which is preliminary data.</text>
</comment>
<dbReference type="EMBL" id="LAEV01000634">
    <property type="protein sequence ID" value="KKA29918.1"/>
    <property type="molecule type" value="Genomic_DNA"/>
</dbReference>
<gene>
    <name evidence="2" type="ORF">TD95_001480</name>
</gene>